<dbReference type="InterPro" id="IPR025164">
    <property type="entry name" value="Toastrack_DUF4097"/>
</dbReference>
<proteinExistence type="predicted"/>
<evidence type="ECO:0000259" key="2">
    <source>
        <dbReference type="Pfam" id="PF13349"/>
    </source>
</evidence>
<feature type="compositionally biased region" description="Polar residues" evidence="1">
    <location>
        <begin position="217"/>
        <end position="227"/>
    </location>
</feature>
<comment type="caution">
    <text evidence="3">The sequence shown here is derived from an EMBL/GenBank/DDBJ whole genome shotgun (WGS) entry which is preliminary data.</text>
</comment>
<organism evidence="3 4">
    <name type="scientific">Levilactobacillus tangyuanensis</name>
    <dbReference type="NCBI Taxonomy" id="2486021"/>
    <lineage>
        <taxon>Bacteria</taxon>
        <taxon>Bacillati</taxon>
        <taxon>Bacillota</taxon>
        <taxon>Bacilli</taxon>
        <taxon>Lactobacillales</taxon>
        <taxon>Lactobacillaceae</taxon>
        <taxon>Levilactobacillus</taxon>
    </lineage>
</organism>
<evidence type="ECO:0000313" key="4">
    <source>
        <dbReference type="Proteomes" id="UP001596191"/>
    </source>
</evidence>
<feature type="region of interest" description="Disordered" evidence="1">
    <location>
        <begin position="198"/>
        <end position="227"/>
    </location>
</feature>
<evidence type="ECO:0000256" key="1">
    <source>
        <dbReference type="SAM" id="MobiDB-lite"/>
    </source>
</evidence>
<dbReference type="Proteomes" id="UP001596191">
    <property type="component" value="Unassembled WGS sequence"/>
</dbReference>
<name>A0ABW1TLS8_9LACO</name>
<dbReference type="Pfam" id="PF13349">
    <property type="entry name" value="DUF4097"/>
    <property type="match status" value="1"/>
</dbReference>
<gene>
    <name evidence="3" type="ORF">ACFQET_01130</name>
</gene>
<dbReference type="EMBL" id="JBHSSJ010000001">
    <property type="protein sequence ID" value="MFC6274117.1"/>
    <property type="molecule type" value="Genomic_DNA"/>
</dbReference>
<accession>A0ABW1TLS8</accession>
<dbReference type="RefSeq" id="WP_164510941.1">
    <property type="nucleotide sequence ID" value="NZ_JBHSSJ010000001.1"/>
</dbReference>
<reference evidence="4" key="1">
    <citation type="journal article" date="2019" name="Int. J. Syst. Evol. Microbiol.">
        <title>The Global Catalogue of Microorganisms (GCM) 10K type strain sequencing project: providing services to taxonomists for standard genome sequencing and annotation.</title>
        <authorList>
            <consortium name="The Broad Institute Genomics Platform"/>
            <consortium name="The Broad Institute Genome Sequencing Center for Infectious Disease"/>
            <person name="Wu L."/>
            <person name="Ma J."/>
        </authorList>
    </citation>
    <scope>NUCLEOTIDE SEQUENCE [LARGE SCALE GENOMIC DNA]</scope>
    <source>
        <strain evidence="4">CCM 8907</strain>
    </source>
</reference>
<evidence type="ECO:0000313" key="3">
    <source>
        <dbReference type="EMBL" id="MFC6274117.1"/>
    </source>
</evidence>
<sequence length="227" mass="24820">MKKIIITILVILVAIAVIGGSLTAWAIGSHRRLNLTRFTATSLSTQTQTLSQSPKRIRFDLRTAVVRIKPGRTNQLTLTNAGSNQYQTNQTSTSWSLTEKQVNRHQFEIAQSPTITLTLTDPRAIQQLTINQLNGTLKLTNLTTHDLSIHHHNGTTLAQDLTLTGAGKLTKNNGQTTIHHLTSNGLAVTIRNGQFKLNGHSAGRHYHQSGHHPLHITSGSGQVSVTQ</sequence>
<protein>
    <submittedName>
        <fullName evidence="3">DUF4097 family beta strand repeat-containing protein</fullName>
    </submittedName>
</protein>
<feature type="compositionally biased region" description="Basic residues" evidence="1">
    <location>
        <begin position="202"/>
        <end position="214"/>
    </location>
</feature>
<feature type="domain" description="DUF4097" evidence="2">
    <location>
        <begin position="55"/>
        <end position="226"/>
    </location>
</feature>
<keyword evidence="4" id="KW-1185">Reference proteome</keyword>